<evidence type="ECO:0000256" key="2">
    <source>
        <dbReference type="ARBA" id="ARBA00022723"/>
    </source>
</evidence>
<evidence type="ECO:0000313" key="7">
    <source>
        <dbReference type="EMBL" id="TMJ05020.1"/>
    </source>
</evidence>
<dbReference type="InterPro" id="IPR053138">
    <property type="entry name" value="N-alpha-Ac-DABA_deacetylase"/>
</dbReference>
<feature type="region of interest" description="Disordered" evidence="5">
    <location>
        <begin position="1"/>
        <end position="54"/>
    </location>
</feature>
<dbReference type="GO" id="GO:0046872">
    <property type="term" value="F:metal ion binding"/>
    <property type="evidence" value="ECO:0007669"/>
    <property type="project" value="UniProtKB-KW"/>
</dbReference>
<dbReference type="CDD" id="cd06230">
    <property type="entry name" value="M14_ASTE_ASPA_like"/>
    <property type="match status" value="1"/>
</dbReference>
<keyword evidence="3" id="KW-0378">Hydrolase</keyword>
<dbReference type="PANTHER" id="PTHR37326">
    <property type="entry name" value="BLL3975 PROTEIN"/>
    <property type="match status" value="1"/>
</dbReference>
<comment type="caution">
    <text evidence="7">The sequence shown here is derived from an EMBL/GenBank/DDBJ whole genome shotgun (WGS) entry which is preliminary data.</text>
</comment>
<keyword evidence="4" id="KW-0862">Zinc</keyword>
<evidence type="ECO:0000256" key="5">
    <source>
        <dbReference type="SAM" id="MobiDB-lite"/>
    </source>
</evidence>
<comment type="cofactor">
    <cofactor evidence="1">
        <name>Zn(2+)</name>
        <dbReference type="ChEBI" id="CHEBI:29105"/>
    </cofactor>
</comment>
<dbReference type="EMBL" id="VBAJ01000257">
    <property type="protein sequence ID" value="TMJ05020.1"/>
    <property type="molecule type" value="Genomic_DNA"/>
</dbReference>
<dbReference type="SUPFAM" id="SSF53187">
    <property type="entry name" value="Zn-dependent exopeptidases"/>
    <property type="match status" value="1"/>
</dbReference>
<evidence type="ECO:0000256" key="1">
    <source>
        <dbReference type="ARBA" id="ARBA00001947"/>
    </source>
</evidence>
<dbReference type="Proteomes" id="UP000318661">
    <property type="component" value="Unassembled WGS sequence"/>
</dbReference>
<dbReference type="InterPro" id="IPR055438">
    <property type="entry name" value="AstE_AspA_cat"/>
</dbReference>
<proteinExistence type="predicted"/>
<dbReference type="GO" id="GO:0016788">
    <property type="term" value="F:hydrolase activity, acting on ester bonds"/>
    <property type="evidence" value="ECO:0007669"/>
    <property type="project" value="InterPro"/>
</dbReference>
<feature type="domain" description="Succinylglutamate desuccinylase/Aspartoacylase catalytic" evidence="6">
    <location>
        <begin position="111"/>
        <end position="267"/>
    </location>
</feature>
<evidence type="ECO:0000259" key="6">
    <source>
        <dbReference type="Pfam" id="PF24827"/>
    </source>
</evidence>
<reference evidence="7 8" key="1">
    <citation type="journal article" date="2019" name="Nat. Microbiol.">
        <title>Mediterranean grassland soil C-N compound turnover is dependent on rainfall and depth, and is mediated by genomically divergent microorganisms.</title>
        <authorList>
            <person name="Diamond S."/>
            <person name="Andeer P.F."/>
            <person name="Li Z."/>
            <person name="Crits-Christoph A."/>
            <person name="Burstein D."/>
            <person name="Anantharaman K."/>
            <person name="Lane K.R."/>
            <person name="Thomas B.C."/>
            <person name="Pan C."/>
            <person name="Northen T.R."/>
            <person name="Banfield J.F."/>
        </authorList>
    </citation>
    <scope>NUCLEOTIDE SEQUENCE [LARGE SCALE GENOMIC DNA]</scope>
    <source>
        <strain evidence="7">NP_2</strain>
    </source>
</reference>
<accession>A0A537LAP6</accession>
<protein>
    <recommendedName>
        <fullName evidence="6">Succinylglutamate desuccinylase/Aspartoacylase catalytic domain-containing protein</fullName>
    </recommendedName>
</protein>
<dbReference type="AlphaFoldDB" id="A0A537LAP6"/>
<evidence type="ECO:0000313" key="8">
    <source>
        <dbReference type="Proteomes" id="UP000318661"/>
    </source>
</evidence>
<dbReference type="Pfam" id="PF24827">
    <property type="entry name" value="AstE_AspA_cat"/>
    <property type="match status" value="1"/>
</dbReference>
<sequence length="387" mass="41480">MRHRSNCGRAGRIRSNSAERGCGSPRSRRVGSAAFASTRPGLSRPLSAKATTLRSHPKRSRYIRTIFAPARSGTVATKTIYESLVWHEVRVTAHAAAQYITLKYGEAGARGTRVTLIAGTHGDEGPWSALAIKMLCRHPVAKLTGRLRVIFTANALAAELERRNSWIDSPNSFDLDGVFPGKDEGSHTERLAGSIAPLIADSDVVVDLHGGGTWCVNAFVKRFEGSEQLAADLGAPFISNAPNKPGGLTTYARSLGIKVANVEVGGRSGKEMYWVERNVTGLERALFRLGVLALDVPPAPAEKAVDVGATEAMRARVGGIFVPTLREDAVGTIVPAGTEMGKILDLHTLAELQVFTAPYEQTAMMLLRPQICTVEGSALMYVVARPA</sequence>
<keyword evidence="2" id="KW-0479">Metal-binding</keyword>
<dbReference type="PANTHER" id="PTHR37326:SF1">
    <property type="entry name" value="BLL3975 PROTEIN"/>
    <property type="match status" value="1"/>
</dbReference>
<evidence type="ECO:0000256" key="3">
    <source>
        <dbReference type="ARBA" id="ARBA00022801"/>
    </source>
</evidence>
<name>A0A537LAP6_9BACT</name>
<evidence type="ECO:0000256" key="4">
    <source>
        <dbReference type="ARBA" id="ARBA00022833"/>
    </source>
</evidence>
<gene>
    <name evidence="7" type="ORF">E6G99_10075</name>
</gene>
<organism evidence="7 8">
    <name type="scientific">Candidatus Segetimicrobium genomatis</name>
    <dbReference type="NCBI Taxonomy" id="2569760"/>
    <lineage>
        <taxon>Bacteria</taxon>
        <taxon>Bacillati</taxon>
        <taxon>Candidatus Sysuimicrobiota</taxon>
        <taxon>Candidatus Sysuimicrobiia</taxon>
        <taxon>Candidatus Sysuimicrobiales</taxon>
        <taxon>Candidatus Segetimicrobiaceae</taxon>
        <taxon>Candidatus Segetimicrobium</taxon>
    </lineage>
</organism>
<dbReference type="Gene3D" id="3.40.630.10">
    <property type="entry name" value="Zn peptidases"/>
    <property type="match status" value="1"/>
</dbReference>